<evidence type="ECO:0000256" key="2">
    <source>
        <dbReference type="ARBA" id="ARBA00023315"/>
    </source>
</evidence>
<dbReference type="RefSeq" id="WP_218099188.1">
    <property type="nucleotide sequence ID" value="NZ_CAJVCE010000007.1"/>
</dbReference>
<keyword evidence="1" id="KW-0808">Transferase</keyword>
<dbReference type="PANTHER" id="PTHR43877:SF2">
    <property type="entry name" value="AMINOALKYLPHOSPHONATE N-ACETYLTRANSFERASE-RELATED"/>
    <property type="match status" value="1"/>
</dbReference>
<evidence type="ECO:0000259" key="3">
    <source>
        <dbReference type="PROSITE" id="PS51186"/>
    </source>
</evidence>
<dbReference type="CDD" id="cd04301">
    <property type="entry name" value="NAT_SF"/>
    <property type="match status" value="1"/>
</dbReference>
<dbReference type="InterPro" id="IPR050832">
    <property type="entry name" value="Bact_Acetyltransf"/>
</dbReference>
<evidence type="ECO:0000313" key="5">
    <source>
        <dbReference type="Proteomes" id="UP000730618"/>
    </source>
</evidence>
<reference evidence="4 5" key="1">
    <citation type="submission" date="2021-06" db="EMBL/GenBank/DDBJ databases">
        <authorList>
            <person name="Criscuolo A."/>
        </authorList>
    </citation>
    <scope>NUCLEOTIDE SEQUENCE [LARGE SCALE GENOMIC DNA]</scope>
    <source>
        <strain evidence="5">CIP 111802</strain>
    </source>
</reference>
<gene>
    <name evidence="4" type="ORF">PAECIP111802_02853</name>
</gene>
<dbReference type="PROSITE" id="PS51186">
    <property type="entry name" value="GNAT"/>
    <property type="match status" value="1"/>
</dbReference>
<dbReference type="Proteomes" id="UP000730618">
    <property type="component" value="Unassembled WGS sequence"/>
</dbReference>
<evidence type="ECO:0000256" key="1">
    <source>
        <dbReference type="ARBA" id="ARBA00022679"/>
    </source>
</evidence>
<proteinExistence type="predicted"/>
<accession>A0ABN7TN67</accession>
<name>A0ABN7TN67_9BACL</name>
<organism evidence="4 5">
    <name type="scientific">Paenibacillus allorhizosphaerae</name>
    <dbReference type="NCBI Taxonomy" id="2849866"/>
    <lineage>
        <taxon>Bacteria</taxon>
        <taxon>Bacillati</taxon>
        <taxon>Bacillota</taxon>
        <taxon>Bacilli</taxon>
        <taxon>Bacillales</taxon>
        <taxon>Paenibacillaceae</taxon>
        <taxon>Paenibacillus</taxon>
    </lineage>
</organism>
<dbReference type="Pfam" id="PF00583">
    <property type="entry name" value="Acetyltransf_1"/>
    <property type="match status" value="1"/>
</dbReference>
<sequence>MEFCIRQAECNELNVVHETMREAFKEYAGKLQPESGALRETMEDIERKISGGGGAIIAWNNNEPAGSAQYYFKDGYMYIGRVAVIPQYRGSGLGKRLIHYLEAEARRRSCRETRLEVRLSVPENMKFYERLHYETLEQQYYPGGTDSWYVMSKDMRA</sequence>
<keyword evidence="2" id="KW-0012">Acyltransferase</keyword>
<protein>
    <recommendedName>
        <fullName evidence="3">N-acetyltransferase domain-containing protein</fullName>
    </recommendedName>
</protein>
<comment type="caution">
    <text evidence="4">The sequence shown here is derived from an EMBL/GenBank/DDBJ whole genome shotgun (WGS) entry which is preliminary data.</text>
</comment>
<evidence type="ECO:0000313" key="4">
    <source>
        <dbReference type="EMBL" id="CAG7642394.1"/>
    </source>
</evidence>
<feature type="domain" description="N-acetyltransferase" evidence="3">
    <location>
        <begin position="3"/>
        <end position="156"/>
    </location>
</feature>
<dbReference type="PANTHER" id="PTHR43877">
    <property type="entry name" value="AMINOALKYLPHOSPHONATE N-ACETYLTRANSFERASE-RELATED-RELATED"/>
    <property type="match status" value="1"/>
</dbReference>
<dbReference type="EMBL" id="CAJVCE010000007">
    <property type="protein sequence ID" value="CAG7642394.1"/>
    <property type="molecule type" value="Genomic_DNA"/>
</dbReference>
<keyword evidence="5" id="KW-1185">Reference proteome</keyword>
<dbReference type="InterPro" id="IPR000182">
    <property type="entry name" value="GNAT_dom"/>
</dbReference>